<evidence type="ECO:0000256" key="1">
    <source>
        <dbReference type="ARBA" id="ARBA00004193"/>
    </source>
</evidence>
<dbReference type="GO" id="GO:0005886">
    <property type="term" value="C:plasma membrane"/>
    <property type="evidence" value="ECO:0007669"/>
    <property type="project" value="UniProtKB-SubCell"/>
</dbReference>
<accession>A0A9X5C950</accession>
<evidence type="ECO:0000256" key="5">
    <source>
        <dbReference type="ARBA" id="ARBA00023136"/>
    </source>
</evidence>
<dbReference type="PROSITE" id="PS51257">
    <property type="entry name" value="PROKAR_LIPOPROTEIN"/>
    <property type="match status" value="1"/>
</dbReference>
<feature type="signal peptide" evidence="7">
    <location>
        <begin position="1"/>
        <end position="24"/>
    </location>
</feature>
<sequence length="317" mass="35331">MMKRYGRGLLTGAFMLLLLGCAVSNDRPKALEACKIAVLLPGAAGDLSWNDTNMEGIAYCEEKFQIQIEQLNNVEETEFEQVLVECGEQGYDLVLASGEQFTDSVNTMAGRYPDTFFCIVNGIRADHENVAAVRPREYEASYMAAVIAGNIMETGTAGMIAGYPNEGMEHLLDVYEETVREILEERGIEDAEFLRAYTNSWTDRSLGRKMAEQMIESGAEVLFVYSNEAGLGCIEAARDQGAKVIGFSSNPTREHPDTVVASIKFDFGKLYEWILTRYETGRLRGKRTEEVGRKEGIFVPVYSSGISREIRDQAEQK</sequence>
<protein>
    <submittedName>
        <fullName evidence="9">BMP family ABC transporter substrate-binding protein</fullName>
    </submittedName>
</protein>
<dbReference type="InterPro" id="IPR028082">
    <property type="entry name" value="Peripla_BP_I"/>
</dbReference>
<evidence type="ECO:0000256" key="6">
    <source>
        <dbReference type="ARBA" id="ARBA00023288"/>
    </source>
</evidence>
<dbReference type="Pfam" id="PF02608">
    <property type="entry name" value="Bmp"/>
    <property type="match status" value="1"/>
</dbReference>
<proteinExistence type="inferred from homology"/>
<dbReference type="OrthoDB" id="9769871at2"/>
<evidence type="ECO:0000313" key="10">
    <source>
        <dbReference type="Proteomes" id="UP000474104"/>
    </source>
</evidence>
<keyword evidence="5" id="KW-0472">Membrane</keyword>
<dbReference type="Gene3D" id="3.40.50.2300">
    <property type="match status" value="2"/>
</dbReference>
<dbReference type="InterPro" id="IPR050957">
    <property type="entry name" value="BMP_lipoprotein"/>
</dbReference>
<dbReference type="EMBL" id="VIRB01000095">
    <property type="protein sequence ID" value="NDO70066.1"/>
    <property type="molecule type" value="Genomic_DNA"/>
</dbReference>
<comment type="similarity">
    <text evidence="2">Belongs to the BMP lipoprotein family.</text>
</comment>
<comment type="subcellular location">
    <subcellularLocation>
        <location evidence="1">Cell membrane</location>
        <topology evidence="1">Lipid-anchor</topology>
    </subcellularLocation>
</comment>
<organism evidence="9 10">
    <name type="scientific">Schaedlerella arabinosiphila</name>
    <dbReference type="NCBI Taxonomy" id="2044587"/>
    <lineage>
        <taxon>Bacteria</taxon>
        <taxon>Bacillati</taxon>
        <taxon>Bacillota</taxon>
        <taxon>Clostridia</taxon>
        <taxon>Lachnospirales</taxon>
        <taxon>Lachnospiraceae</taxon>
        <taxon>Schaedlerella</taxon>
    </lineage>
</organism>
<dbReference type="PANTHER" id="PTHR34296">
    <property type="entry name" value="TRANSCRIPTIONAL ACTIVATOR PROTEIN MED"/>
    <property type="match status" value="1"/>
</dbReference>
<gene>
    <name evidence="9" type="ORF">FMM80_15910</name>
</gene>
<keyword evidence="3" id="KW-1003">Cell membrane</keyword>
<dbReference type="InterPro" id="IPR003760">
    <property type="entry name" value="PnrA-like"/>
</dbReference>
<feature type="chain" id="PRO_5040735064" evidence="7">
    <location>
        <begin position="25"/>
        <end position="317"/>
    </location>
</feature>
<evidence type="ECO:0000256" key="4">
    <source>
        <dbReference type="ARBA" id="ARBA00022729"/>
    </source>
</evidence>
<evidence type="ECO:0000259" key="8">
    <source>
        <dbReference type="Pfam" id="PF02608"/>
    </source>
</evidence>
<keyword evidence="6" id="KW-0449">Lipoprotein</keyword>
<comment type="caution">
    <text evidence="9">The sequence shown here is derived from an EMBL/GenBank/DDBJ whole genome shotgun (WGS) entry which is preliminary data.</text>
</comment>
<keyword evidence="4 7" id="KW-0732">Signal</keyword>
<evidence type="ECO:0000256" key="7">
    <source>
        <dbReference type="SAM" id="SignalP"/>
    </source>
</evidence>
<feature type="domain" description="ABC transporter substrate-binding protein PnrA-like" evidence="8">
    <location>
        <begin position="35"/>
        <end position="296"/>
    </location>
</feature>
<evidence type="ECO:0000256" key="2">
    <source>
        <dbReference type="ARBA" id="ARBA00008610"/>
    </source>
</evidence>
<name>A0A9X5C950_9FIRM</name>
<evidence type="ECO:0000256" key="3">
    <source>
        <dbReference type="ARBA" id="ARBA00022475"/>
    </source>
</evidence>
<reference evidence="9 10" key="1">
    <citation type="submission" date="2019-07" db="EMBL/GenBank/DDBJ databases">
        <title>Draft genome sequences of 15 bacterial species constituting the stable defined intestinal microbiota of the GM15 gnotobiotic mouse model.</title>
        <authorList>
            <person name="Elie C."/>
            <person name="Mathieu A."/>
            <person name="Saliou A."/>
            <person name="Darnaud M."/>
            <person name="Leulier F."/>
            <person name="Tamellini A."/>
        </authorList>
    </citation>
    <scope>NUCLEOTIDE SEQUENCE [LARGE SCALE GENOMIC DNA]</scope>
    <source>
        <strain evidence="10">ASF 502</strain>
    </source>
</reference>
<dbReference type="CDD" id="cd06304">
    <property type="entry name" value="PBP1_BmpA_Med_PnrA-like"/>
    <property type="match status" value="1"/>
</dbReference>
<dbReference type="Proteomes" id="UP000474104">
    <property type="component" value="Unassembled WGS sequence"/>
</dbReference>
<dbReference type="PANTHER" id="PTHR34296:SF2">
    <property type="entry name" value="ABC TRANSPORTER GUANOSINE-BINDING PROTEIN NUPN"/>
    <property type="match status" value="1"/>
</dbReference>
<dbReference type="AlphaFoldDB" id="A0A9X5C950"/>
<dbReference type="SUPFAM" id="SSF53822">
    <property type="entry name" value="Periplasmic binding protein-like I"/>
    <property type="match status" value="1"/>
</dbReference>
<evidence type="ECO:0000313" key="9">
    <source>
        <dbReference type="EMBL" id="NDO70066.1"/>
    </source>
</evidence>